<dbReference type="Gene3D" id="3.90.1210.10">
    <property type="entry name" value="Antifreeze-like/N-acetylneuraminic acid synthase C-terminal domain"/>
    <property type="match status" value="1"/>
</dbReference>
<feature type="domain" description="SAF" evidence="1">
    <location>
        <begin position="51"/>
        <end position="113"/>
    </location>
</feature>
<accession>A0ABP3R5B2</accession>
<dbReference type="CDD" id="cd11614">
    <property type="entry name" value="SAF_CpaB_FlgA_like"/>
    <property type="match status" value="1"/>
</dbReference>
<dbReference type="Pfam" id="PF08666">
    <property type="entry name" value="SAF"/>
    <property type="match status" value="1"/>
</dbReference>
<organism evidence="2 3">
    <name type="scientific">Sporichthya brevicatena</name>
    <dbReference type="NCBI Taxonomy" id="171442"/>
    <lineage>
        <taxon>Bacteria</taxon>
        <taxon>Bacillati</taxon>
        <taxon>Actinomycetota</taxon>
        <taxon>Actinomycetes</taxon>
        <taxon>Sporichthyales</taxon>
        <taxon>Sporichthyaceae</taxon>
        <taxon>Sporichthya</taxon>
    </lineage>
</organism>
<dbReference type="InterPro" id="IPR017592">
    <property type="entry name" value="Pilus_assmbl_Flp-typ_CpaB"/>
</dbReference>
<evidence type="ECO:0000313" key="2">
    <source>
        <dbReference type="EMBL" id="GAA0603836.1"/>
    </source>
</evidence>
<name>A0ABP3R5B2_9ACTN</name>
<proteinExistence type="predicted"/>
<dbReference type="Proteomes" id="UP001500957">
    <property type="component" value="Unassembled WGS sequence"/>
</dbReference>
<evidence type="ECO:0000313" key="3">
    <source>
        <dbReference type="Proteomes" id="UP001500957"/>
    </source>
</evidence>
<reference evidence="3" key="1">
    <citation type="journal article" date="2019" name="Int. J. Syst. Evol. Microbiol.">
        <title>The Global Catalogue of Microorganisms (GCM) 10K type strain sequencing project: providing services to taxonomists for standard genome sequencing and annotation.</title>
        <authorList>
            <consortium name="The Broad Institute Genomics Platform"/>
            <consortium name="The Broad Institute Genome Sequencing Center for Infectious Disease"/>
            <person name="Wu L."/>
            <person name="Ma J."/>
        </authorList>
    </citation>
    <scope>NUCLEOTIDE SEQUENCE [LARGE SCALE GENOMIC DNA]</scope>
    <source>
        <strain evidence="3">JCM 10671</strain>
    </source>
</reference>
<dbReference type="RefSeq" id="WP_344600618.1">
    <property type="nucleotide sequence ID" value="NZ_BAAAHE010000002.1"/>
</dbReference>
<dbReference type="SMART" id="SM00858">
    <property type="entry name" value="SAF"/>
    <property type="match status" value="1"/>
</dbReference>
<sequence length="222" mass="22307">MTWQRPAAGGPLSSTPRMLLARHRGLLAGSCAGVAVLAALPVLAPGPEPTVPVLVAARDLRWGVPLGADDVVLADLPVESVPDGALTEMSAARGRLLTSPVRRGEAITDVRVVGPATVEPGLLAVGVRIADAGMASVLRAGAVVDVLAAARDEGFDRPVGLGTAEVVASGVRVLAVPNSRRASLDGALVLVAANEAQASRLAAAGATRHLSIALRTDSVGSP</sequence>
<evidence type="ECO:0000259" key="1">
    <source>
        <dbReference type="SMART" id="SM00858"/>
    </source>
</evidence>
<protein>
    <submittedName>
        <fullName evidence="2">SAF domain-containing protein</fullName>
    </submittedName>
</protein>
<dbReference type="InterPro" id="IPR013974">
    <property type="entry name" value="SAF"/>
</dbReference>
<gene>
    <name evidence="2" type="ORF">GCM10009547_01880</name>
</gene>
<dbReference type="EMBL" id="BAAAHE010000002">
    <property type="protein sequence ID" value="GAA0603836.1"/>
    <property type="molecule type" value="Genomic_DNA"/>
</dbReference>
<dbReference type="NCBIfam" id="TIGR03177">
    <property type="entry name" value="pilus_cpaB"/>
    <property type="match status" value="1"/>
</dbReference>
<comment type="caution">
    <text evidence="2">The sequence shown here is derived from an EMBL/GenBank/DDBJ whole genome shotgun (WGS) entry which is preliminary data.</text>
</comment>
<keyword evidence="3" id="KW-1185">Reference proteome</keyword>